<feature type="region of interest" description="Disordered" evidence="6">
    <location>
        <begin position="1055"/>
        <end position="1086"/>
    </location>
</feature>
<gene>
    <name evidence="10" type="ORF">LTR24_009595</name>
</gene>
<dbReference type="InterPro" id="IPR011047">
    <property type="entry name" value="Quinoprotein_ADH-like_sf"/>
</dbReference>
<dbReference type="EMBL" id="JAVRRG010000219">
    <property type="protein sequence ID" value="KAK5077504.1"/>
    <property type="molecule type" value="Genomic_DNA"/>
</dbReference>
<dbReference type="Pfam" id="PF23726">
    <property type="entry name" value="Beta-prop_RSE1_2nd"/>
    <property type="match status" value="1"/>
</dbReference>
<organism evidence="10 11">
    <name type="scientific">Lithohypha guttulata</name>
    <dbReference type="NCBI Taxonomy" id="1690604"/>
    <lineage>
        <taxon>Eukaryota</taxon>
        <taxon>Fungi</taxon>
        <taxon>Dikarya</taxon>
        <taxon>Ascomycota</taxon>
        <taxon>Pezizomycotina</taxon>
        <taxon>Eurotiomycetes</taxon>
        <taxon>Chaetothyriomycetidae</taxon>
        <taxon>Chaetothyriales</taxon>
        <taxon>Trichomeriaceae</taxon>
        <taxon>Lithohypha</taxon>
    </lineage>
</organism>
<dbReference type="InterPro" id="IPR050358">
    <property type="entry name" value="RSE1/DDB1/CFT1"/>
</dbReference>
<reference evidence="10 11" key="1">
    <citation type="submission" date="2023-08" db="EMBL/GenBank/DDBJ databases">
        <title>Black Yeasts Isolated from many extreme environments.</title>
        <authorList>
            <person name="Coleine C."/>
            <person name="Stajich J.E."/>
            <person name="Selbmann L."/>
        </authorList>
    </citation>
    <scope>NUCLEOTIDE SEQUENCE [LARGE SCALE GENOMIC DNA]</scope>
    <source>
        <strain evidence="10 11">CCFEE 5885</strain>
    </source>
</reference>
<protein>
    <recommendedName>
        <fullName evidence="3">DNA damage-binding protein 1</fullName>
    </recommendedName>
</protein>
<feature type="compositionally biased region" description="Polar residues" evidence="6">
    <location>
        <begin position="1070"/>
        <end position="1086"/>
    </location>
</feature>
<evidence type="ECO:0000313" key="10">
    <source>
        <dbReference type="EMBL" id="KAK5077504.1"/>
    </source>
</evidence>
<accession>A0ABR0JWS5</accession>
<comment type="similarity">
    <text evidence="2">Belongs to the DDB1 family.</text>
</comment>
<comment type="caution">
    <text evidence="10">The sequence shown here is derived from an EMBL/GenBank/DDBJ whole genome shotgun (WGS) entry which is preliminary data.</text>
</comment>
<dbReference type="InterPro" id="IPR058543">
    <property type="entry name" value="Beta-prop_RSE1/DDB1/CPSF1_2nd"/>
</dbReference>
<keyword evidence="5" id="KW-0539">Nucleus</keyword>
<dbReference type="InterPro" id="IPR015943">
    <property type="entry name" value="WD40/YVTN_repeat-like_dom_sf"/>
</dbReference>
<sequence length="1205" mass="132529">MSYVVPVHRPSGVRLALKLNFLDAQSETVVIAKANRLEIYNFTPSAGLTLIHSRAVYGYIIMLEAIRPSTSQTDHLFVGTDRYQYFTCSWDAETKQLKTEQSYVDQADRTLRDTRENDRVHIDPTRRYMTLELHDGIVTVIPLVQPSTKKMRRDSSATTSNVPGTLDEPVSVRVEEISTRASAFLDADEDSKGNPQLGLLWEDNQEDPQLKVLELQYSATGEQPTAELVTVAELRQADRLDKGVSHLIPVSLPYGGFLVLGERSIAYSDAELQSFNPQSLGDEATVWSCWTKVDDLRWLLADEYGCLYFLMLVVENNSTVKKWKLDKLDQGSRTSKATCLVYLEEGFVFVGSHSGDSQVVQIRENGVEIVQTFSNIAPILDLQLMDLGRGAEAAVQAGEFSTGQARLVTCSNAWQDGTIRSVRSGVGMEEIGEVGEIPLIEDMWALRTKSENAQQDVLLASFATETRIFKFDADEGVEEVDEYYNLEFAEPTLLAANLPDHKLLQVHSSGLRISDLESGMSVFKWKPSDAGAKITGASANDAHVIVVENGSTIHVFHSSGQGNLPSVSRTFEAGSQISGVTMPQSQSNVCITSFWQTASIALLDLHSLETMSTQSLGTPGVDVPRSVLLAQVLADGPPTLFISMADGTVITFSFDMSKSSLSGMTRILLGSEPVFLKALPRTNEHGQNLVNVFASCEQPSLIYASEGRIIYSAINSDHAARVCPFDSKAYPGAIAVASPTELKLAMIDTTRTTQLQTLPIGETVRCLAYEPKLKMFGMCTVGRVLEQDDEQPREVLKSSVKLADEVTFKDIDSFDFEENELVECITTFEQPHKDDENNEVDDEHCMFVVGTSISPDPGAVSQEDHGRILVFSVNSRRPKLNLVAEQSVKGACRSVAVTDGMILAGLVKVVVLYTLAPSHERGSRFPYNLIRQATYRTSTNPISLAVQRETDSRPMTVAVGDIMKSISIVTVVRSDGFSVAWELEETARHYATLWTSAVAAVGEGEWAIADMEGNIATLRQNPDAYGDEARRLEVTGEMRLGEVVNKIIPIASGQPVTQMPDQASKGKARTGSTTSAPARSSSFSQAQTGPLIRPQAFIATVEGSIYMLGAINPTYIDALLRIQACLSTRVLAPGYMPWAKYRAWKTDVRESDEPFRFVDGEMVEQGLLNLSDNILEDVLRESGLEDSGLTVHGMRKWGEDLRRLY</sequence>
<dbReference type="PANTHER" id="PTHR10644">
    <property type="entry name" value="DNA REPAIR/RNA PROCESSING CPSF FAMILY"/>
    <property type="match status" value="1"/>
</dbReference>
<feature type="domain" description="RSE1/DDB1/CPSF1 C-terminal" evidence="7">
    <location>
        <begin position="797"/>
        <end position="1165"/>
    </location>
</feature>
<feature type="domain" description="RSE1/DDB1/CPSF1 first beta-propeller" evidence="8">
    <location>
        <begin position="13"/>
        <end position="374"/>
    </location>
</feature>
<keyword evidence="4" id="KW-0507">mRNA processing</keyword>
<feature type="domain" description="RSE1/DDB1/CPSF1 second beta-propeller" evidence="9">
    <location>
        <begin position="429"/>
        <end position="746"/>
    </location>
</feature>
<evidence type="ECO:0000256" key="2">
    <source>
        <dbReference type="ARBA" id="ARBA00007453"/>
    </source>
</evidence>
<evidence type="ECO:0000256" key="5">
    <source>
        <dbReference type="ARBA" id="ARBA00023242"/>
    </source>
</evidence>
<comment type="subcellular location">
    <subcellularLocation>
        <location evidence="1">Nucleus</location>
    </subcellularLocation>
</comment>
<dbReference type="Pfam" id="PF03178">
    <property type="entry name" value="CPSF_A"/>
    <property type="match status" value="1"/>
</dbReference>
<evidence type="ECO:0000256" key="1">
    <source>
        <dbReference type="ARBA" id="ARBA00004123"/>
    </source>
</evidence>
<keyword evidence="11" id="KW-1185">Reference proteome</keyword>
<dbReference type="SUPFAM" id="SSF50998">
    <property type="entry name" value="Quinoprotein alcohol dehydrogenase-like"/>
    <property type="match status" value="1"/>
</dbReference>
<name>A0ABR0JWS5_9EURO</name>
<dbReference type="Gene3D" id="1.10.150.910">
    <property type="match status" value="1"/>
</dbReference>
<proteinExistence type="inferred from homology"/>
<evidence type="ECO:0000256" key="4">
    <source>
        <dbReference type="ARBA" id="ARBA00022664"/>
    </source>
</evidence>
<dbReference type="InterPro" id="IPR004871">
    <property type="entry name" value="RSE1/DDB1/CPSF1_C"/>
</dbReference>
<dbReference type="Gene3D" id="2.130.10.10">
    <property type="entry name" value="YVTN repeat-like/Quinoprotein amine dehydrogenase"/>
    <property type="match status" value="3"/>
</dbReference>
<evidence type="ECO:0000259" key="9">
    <source>
        <dbReference type="Pfam" id="PF23726"/>
    </source>
</evidence>
<evidence type="ECO:0000256" key="3">
    <source>
        <dbReference type="ARBA" id="ARBA00014577"/>
    </source>
</evidence>
<dbReference type="InterPro" id="IPR018846">
    <property type="entry name" value="Beta-prop_RSE1/DDB1/CPSF1_1st"/>
</dbReference>
<dbReference type="Proteomes" id="UP001345013">
    <property type="component" value="Unassembled WGS sequence"/>
</dbReference>
<evidence type="ECO:0000259" key="7">
    <source>
        <dbReference type="Pfam" id="PF03178"/>
    </source>
</evidence>
<dbReference type="Pfam" id="PF10433">
    <property type="entry name" value="Beta-prop_RSE1_1st"/>
    <property type="match status" value="1"/>
</dbReference>
<evidence type="ECO:0000259" key="8">
    <source>
        <dbReference type="Pfam" id="PF10433"/>
    </source>
</evidence>
<evidence type="ECO:0000256" key="6">
    <source>
        <dbReference type="SAM" id="MobiDB-lite"/>
    </source>
</evidence>
<evidence type="ECO:0000313" key="11">
    <source>
        <dbReference type="Proteomes" id="UP001345013"/>
    </source>
</evidence>